<dbReference type="InterPro" id="IPR000595">
    <property type="entry name" value="cNMP-bd_dom"/>
</dbReference>
<dbReference type="SUPFAM" id="SSF51206">
    <property type="entry name" value="cAMP-binding domain-like"/>
    <property type="match status" value="1"/>
</dbReference>
<evidence type="ECO:0000313" key="6">
    <source>
        <dbReference type="Proteomes" id="UP000524404"/>
    </source>
</evidence>
<name>A0A841EMJ5_9BACT</name>
<dbReference type="PANTHER" id="PTHR24567:SF26">
    <property type="entry name" value="REGULATORY PROTEIN YEIL"/>
    <property type="match status" value="1"/>
</dbReference>
<proteinExistence type="predicted"/>
<dbReference type="GO" id="GO:0003700">
    <property type="term" value="F:DNA-binding transcription factor activity"/>
    <property type="evidence" value="ECO:0007669"/>
    <property type="project" value="TreeGrafter"/>
</dbReference>
<dbReference type="PANTHER" id="PTHR24567">
    <property type="entry name" value="CRP FAMILY TRANSCRIPTIONAL REGULATORY PROTEIN"/>
    <property type="match status" value="1"/>
</dbReference>
<dbReference type="AlphaFoldDB" id="A0A841EMJ5"/>
<dbReference type="Gene3D" id="2.60.120.10">
    <property type="entry name" value="Jelly Rolls"/>
    <property type="match status" value="1"/>
</dbReference>
<dbReference type="InterPro" id="IPR036390">
    <property type="entry name" value="WH_DNA-bd_sf"/>
</dbReference>
<evidence type="ECO:0000256" key="2">
    <source>
        <dbReference type="ARBA" id="ARBA00023125"/>
    </source>
</evidence>
<sequence>MQIDLKFLQEKFGNIFESELLKELAQTGNFMTIEEGFVLMRPGGYIRSVPIILQGSIKILRNDNEGREALLYYLGGMDSCALSLTCCLDRKMSEITAIAEEKTTLISVPVEKVEEWITKYSSWKHFVFATYQKRFEDLLNVIDDVVFHKLDERLIKLLQRKVKQSGNNIFNITHEELANELATSREVISRLLKQLEKLGKVKLSRNKIELC</sequence>
<evidence type="ECO:0000313" key="5">
    <source>
        <dbReference type="EMBL" id="MBB6004435.1"/>
    </source>
</evidence>
<dbReference type="Pfam" id="PF00027">
    <property type="entry name" value="cNMP_binding"/>
    <property type="match status" value="1"/>
</dbReference>
<evidence type="ECO:0000256" key="3">
    <source>
        <dbReference type="ARBA" id="ARBA00023163"/>
    </source>
</evidence>
<keyword evidence="1" id="KW-0805">Transcription regulation</keyword>
<dbReference type="InterPro" id="IPR050397">
    <property type="entry name" value="Env_Response_Regulators"/>
</dbReference>
<keyword evidence="2" id="KW-0238">DNA-binding</keyword>
<dbReference type="SUPFAM" id="SSF46785">
    <property type="entry name" value="Winged helix' DNA-binding domain"/>
    <property type="match status" value="1"/>
</dbReference>
<organism evidence="5 6">
    <name type="scientific">Arcicella rosea</name>
    <dbReference type="NCBI Taxonomy" id="502909"/>
    <lineage>
        <taxon>Bacteria</taxon>
        <taxon>Pseudomonadati</taxon>
        <taxon>Bacteroidota</taxon>
        <taxon>Cytophagia</taxon>
        <taxon>Cytophagales</taxon>
        <taxon>Flectobacillaceae</taxon>
        <taxon>Arcicella</taxon>
    </lineage>
</organism>
<dbReference type="InterPro" id="IPR036388">
    <property type="entry name" value="WH-like_DNA-bd_sf"/>
</dbReference>
<dbReference type="InterPro" id="IPR012318">
    <property type="entry name" value="HTH_CRP"/>
</dbReference>
<dbReference type="GO" id="GO:0005829">
    <property type="term" value="C:cytosol"/>
    <property type="evidence" value="ECO:0007669"/>
    <property type="project" value="TreeGrafter"/>
</dbReference>
<gene>
    <name evidence="5" type="ORF">HNP25_003098</name>
</gene>
<dbReference type="EMBL" id="JACHKT010000023">
    <property type="protein sequence ID" value="MBB6004435.1"/>
    <property type="molecule type" value="Genomic_DNA"/>
</dbReference>
<accession>A0A841EMJ5</accession>
<dbReference type="RefSeq" id="WP_184135416.1">
    <property type="nucleotide sequence ID" value="NZ_JACHKT010000023.1"/>
</dbReference>
<dbReference type="GO" id="GO:0003677">
    <property type="term" value="F:DNA binding"/>
    <property type="evidence" value="ECO:0007669"/>
    <property type="project" value="UniProtKB-KW"/>
</dbReference>
<feature type="domain" description="HTH crp-type" evidence="4">
    <location>
        <begin position="148"/>
        <end position="211"/>
    </location>
</feature>
<keyword evidence="3" id="KW-0804">Transcription</keyword>
<dbReference type="InterPro" id="IPR014710">
    <property type="entry name" value="RmlC-like_jellyroll"/>
</dbReference>
<dbReference type="Proteomes" id="UP000524404">
    <property type="component" value="Unassembled WGS sequence"/>
</dbReference>
<keyword evidence="6" id="KW-1185">Reference proteome</keyword>
<dbReference type="CDD" id="cd00038">
    <property type="entry name" value="CAP_ED"/>
    <property type="match status" value="1"/>
</dbReference>
<evidence type="ECO:0000259" key="4">
    <source>
        <dbReference type="PROSITE" id="PS51063"/>
    </source>
</evidence>
<dbReference type="PROSITE" id="PS51063">
    <property type="entry name" value="HTH_CRP_2"/>
    <property type="match status" value="1"/>
</dbReference>
<reference evidence="5 6" key="1">
    <citation type="submission" date="2020-08" db="EMBL/GenBank/DDBJ databases">
        <title>Functional genomics of gut bacteria from endangered species of beetles.</title>
        <authorList>
            <person name="Carlos-Shanley C."/>
        </authorList>
    </citation>
    <scope>NUCLEOTIDE SEQUENCE [LARGE SCALE GENOMIC DNA]</scope>
    <source>
        <strain evidence="5 6">S00070</strain>
    </source>
</reference>
<evidence type="ECO:0000256" key="1">
    <source>
        <dbReference type="ARBA" id="ARBA00023015"/>
    </source>
</evidence>
<dbReference type="InterPro" id="IPR018490">
    <property type="entry name" value="cNMP-bd_dom_sf"/>
</dbReference>
<dbReference type="Pfam" id="PF13545">
    <property type="entry name" value="HTH_Crp_2"/>
    <property type="match status" value="1"/>
</dbReference>
<dbReference type="Gene3D" id="1.10.10.10">
    <property type="entry name" value="Winged helix-like DNA-binding domain superfamily/Winged helix DNA-binding domain"/>
    <property type="match status" value="1"/>
</dbReference>
<comment type="caution">
    <text evidence="5">The sequence shown here is derived from an EMBL/GenBank/DDBJ whole genome shotgun (WGS) entry which is preliminary data.</text>
</comment>
<protein>
    <submittedName>
        <fullName evidence="5">CRP/FNR family transcriptional regulator</fullName>
    </submittedName>
</protein>